<comment type="caution">
    <text evidence="1">The sequence shown here is derived from an EMBL/GenBank/DDBJ whole genome shotgun (WGS) entry which is preliminary data.</text>
</comment>
<sequence length="249" mass="25736">MTIHSDLHAAFSQGHALKIISGLANFDTANVLAVAKAAQQGGATFVDIAADAELVRQVSQHTSLPICVSAIDPEAFLAPVAAGATLIEIGNFDTFYAQGLKFDAHDVMSLAQRTREFLPHITLSVTVPHTLPLDEQVQLAEDLVAMGADIIQTEGGTSSHPIHSGSIGLIEKATPTLAAAHAISRAVRVPVLCASGISDVTAPMAIAAGAAGVGVGSAVNKLKNEIAMVAAVRRLREALHTISCSTEKV</sequence>
<name>A0A947GJN9_9CYAN</name>
<keyword evidence="2" id="KW-1185">Reference proteome</keyword>
<evidence type="ECO:0000313" key="2">
    <source>
        <dbReference type="Proteomes" id="UP000717364"/>
    </source>
</evidence>
<reference evidence="1" key="1">
    <citation type="submission" date="2020-11" db="EMBL/GenBank/DDBJ databases">
        <authorList>
            <person name="Konstantinou D."/>
            <person name="Gkelis S."/>
            <person name="Popin R."/>
            <person name="Fewer D."/>
            <person name="Sivonen K."/>
        </authorList>
    </citation>
    <scope>NUCLEOTIDE SEQUENCE</scope>
    <source>
        <strain evidence="1">TAU-MAC 1115</strain>
    </source>
</reference>
<evidence type="ECO:0000313" key="1">
    <source>
        <dbReference type="EMBL" id="MBT9316153.1"/>
    </source>
</evidence>
<protein>
    <submittedName>
        <fullName evidence="1">DUF561 domain-containing protein</fullName>
    </submittedName>
</protein>
<dbReference type="Proteomes" id="UP000717364">
    <property type="component" value="Unassembled WGS sequence"/>
</dbReference>
<dbReference type="InterPro" id="IPR013785">
    <property type="entry name" value="Aldolase_TIM"/>
</dbReference>
<dbReference type="Gene3D" id="3.20.20.70">
    <property type="entry name" value="Aldolase class I"/>
    <property type="match status" value="1"/>
</dbReference>
<gene>
    <name evidence="1" type="ORF">IXB50_12050</name>
</gene>
<accession>A0A947GJN9</accession>
<dbReference type="SUPFAM" id="SSF51569">
    <property type="entry name" value="Aldolase"/>
    <property type="match status" value="1"/>
</dbReference>
<dbReference type="PANTHER" id="PTHR36895:SF1">
    <property type="entry name" value="YCF23 PROTEIN"/>
    <property type="match status" value="1"/>
</dbReference>
<reference evidence="1" key="2">
    <citation type="journal article" date="2021" name="Mar. Drugs">
        <title>Genome Reduction and Secondary Metabolism of the Marine Sponge-Associated Cyanobacterium Leptothoe.</title>
        <authorList>
            <person name="Konstantinou D."/>
            <person name="Popin R.V."/>
            <person name="Fewer D.P."/>
            <person name="Sivonen K."/>
            <person name="Gkelis S."/>
        </authorList>
    </citation>
    <scope>NUCLEOTIDE SEQUENCE</scope>
    <source>
        <strain evidence="1">TAU-MAC 1115</strain>
    </source>
</reference>
<organism evidence="1 2">
    <name type="scientific">Leptothoe spongobia TAU-MAC 1115</name>
    <dbReference type="NCBI Taxonomy" id="1967444"/>
    <lineage>
        <taxon>Bacteria</taxon>
        <taxon>Bacillati</taxon>
        <taxon>Cyanobacteriota</taxon>
        <taxon>Cyanophyceae</taxon>
        <taxon>Nodosilineales</taxon>
        <taxon>Cymatolegaceae</taxon>
        <taxon>Leptothoe</taxon>
        <taxon>Leptothoe spongobia</taxon>
    </lineage>
</organism>
<dbReference type="PANTHER" id="PTHR36895">
    <property type="match status" value="1"/>
</dbReference>
<dbReference type="InterPro" id="IPR007570">
    <property type="entry name" value="Uncharacterised_Ycf23"/>
</dbReference>
<dbReference type="RefSeq" id="WP_215609222.1">
    <property type="nucleotide sequence ID" value="NZ_JADOES010000021.1"/>
</dbReference>
<dbReference type="AlphaFoldDB" id="A0A947GJN9"/>
<proteinExistence type="predicted"/>
<dbReference type="Pfam" id="PF04481">
    <property type="entry name" value="DUF561"/>
    <property type="match status" value="1"/>
</dbReference>
<dbReference type="EMBL" id="JADOES010000021">
    <property type="protein sequence ID" value="MBT9316153.1"/>
    <property type="molecule type" value="Genomic_DNA"/>
</dbReference>